<evidence type="ECO:0000313" key="7">
    <source>
        <dbReference type="Proteomes" id="UP000029227"/>
    </source>
</evidence>
<dbReference type="InterPro" id="IPR003439">
    <property type="entry name" value="ABC_transporter-like_ATP-bd"/>
</dbReference>
<dbReference type="STRING" id="754436.JCM19237_4612"/>
<feature type="region of interest" description="Disordered" evidence="4">
    <location>
        <begin position="208"/>
        <end position="229"/>
    </location>
</feature>
<dbReference type="InterPro" id="IPR027417">
    <property type="entry name" value="P-loop_NTPase"/>
</dbReference>
<accession>A0A090QWC5</accession>
<gene>
    <name evidence="6" type="ORF">JCM19237_4612</name>
</gene>
<dbReference type="Gene3D" id="3.40.50.300">
    <property type="entry name" value="P-loop containing nucleotide triphosphate hydrolases"/>
    <property type="match status" value="1"/>
</dbReference>
<evidence type="ECO:0000256" key="1">
    <source>
        <dbReference type="ARBA" id="ARBA00022448"/>
    </source>
</evidence>
<feature type="compositionally biased region" description="Polar residues" evidence="4">
    <location>
        <begin position="210"/>
        <end position="229"/>
    </location>
</feature>
<dbReference type="PROSITE" id="PS50893">
    <property type="entry name" value="ABC_TRANSPORTER_2"/>
    <property type="match status" value="1"/>
</dbReference>
<evidence type="ECO:0000256" key="3">
    <source>
        <dbReference type="ARBA" id="ARBA00022840"/>
    </source>
</evidence>
<dbReference type="PANTHER" id="PTHR42781:SF4">
    <property type="entry name" value="SPERMIDINE_PUTRESCINE IMPORT ATP-BINDING PROTEIN POTA"/>
    <property type="match status" value="1"/>
</dbReference>
<evidence type="ECO:0000259" key="5">
    <source>
        <dbReference type="PROSITE" id="PS50893"/>
    </source>
</evidence>
<sequence length="229" mass="25327">MTLSVDNFTFFQGEHQLFGPLSFTVSNGEVFTLMGPSGCGKSTLLNAIAGHLTTPFHFTGNVTLAEQAVLSLAPNERKIGLLFQDDLLFPHLTVRENLMFGLPKRYRGAERQARANETLAALSLSEQADKLPHALSGGQRARISLMRMLLSEPQAVLLDEPFSKLDKTLRTAFRQFVFKQIQARQIPAIMVTHDEDDVPADGRVLHWPWPTSTNDAGSSHSHSQETPSC</sequence>
<dbReference type="SUPFAM" id="SSF52540">
    <property type="entry name" value="P-loop containing nucleoside triphosphate hydrolases"/>
    <property type="match status" value="1"/>
</dbReference>
<keyword evidence="3 6" id="KW-0067">ATP-binding</keyword>
<dbReference type="GO" id="GO:0016887">
    <property type="term" value="F:ATP hydrolysis activity"/>
    <property type="evidence" value="ECO:0007669"/>
    <property type="project" value="InterPro"/>
</dbReference>
<protein>
    <submittedName>
        <fullName evidence="6">ABC transporter ATP-binding protein YnjD</fullName>
    </submittedName>
</protein>
<dbReference type="InterPro" id="IPR003593">
    <property type="entry name" value="AAA+_ATPase"/>
</dbReference>
<name>A0A090QWC5_9GAMM</name>
<dbReference type="Proteomes" id="UP000029227">
    <property type="component" value="Unassembled WGS sequence"/>
</dbReference>
<dbReference type="PANTHER" id="PTHR42781">
    <property type="entry name" value="SPERMIDINE/PUTRESCINE IMPORT ATP-BINDING PROTEIN POTA"/>
    <property type="match status" value="1"/>
</dbReference>
<evidence type="ECO:0000256" key="2">
    <source>
        <dbReference type="ARBA" id="ARBA00022741"/>
    </source>
</evidence>
<dbReference type="Pfam" id="PF00005">
    <property type="entry name" value="ABC_tran"/>
    <property type="match status" value="1"/>
</dbReference>
<dbReference type="InterPro" id="IPR050093">
    <property type="entry name" value="ABC_SmlMolc_Importer"/>
</dbReference>
<keyword evidence="1" id="KW-0813">Transport</keyword>
<keyword evidence="2" id="KW-0547">Nucleotide-binding</keyword>
<organism evidence="6 7">
    <name type="scientific">Photobacterium aphoticum</name>
    <dbReference type="NCBI Taxonomy" id="754436"/>
    <lineage>
        <taxon>Bacteria</taxon>
        <taxon>Pseudomonadati</taxon>
        <taxon>Pseudomonadota</taxon>
        <taxon>Gammaproteobacteria</taxon>
        <taxon>Vibrionales</taxon>
        <taxon>Vibrionaceae</taxon>
        <taxon>Photobacterium</taxon>
    </lineage>
</organism>
<evidence type="ECO:0000256" key="4">
    <source>
        <dbReference type="SAM" id="MobiDB-lite"/>
    </source>
</evidence>
<dbReference type="GO" id="GO:0005524">
    <property type="term" value="F:ATP binding"/>
    <property type="evidence" value="ECO:0007669"/>
    <property type="project" value="UniProtKB-KW"/>
</dbReference>
<feature type="domain" description="ABC transporter" evidence="5">
    <location>
        <begin position="3"/>
        <end position="226"/>
    </location>
</feature>
<dbReference type="EMBL" id="BBMN01000015">
    <property type="protein sequence ID" value="GAL07196.1"/>
    <property type="molecule type" value="Genomic_DNA"/>
</dbReference>
<proteinExistence type="predicted"/>
<dbReference type="eggNOG" id="COG4136">
    <property type="taxonomic scope" value="Bacteria"/>
</dbReference>
<evidence type="ECO:0000313" key="6">
    <source>
        <dbReference type="EMBL" id="GAL07196.1"/>
    </source>
</evidence>
<dbReference type="SMART" id="SM00382">
    <property type="entry name" value="AAA"/>
    <property type="match status" value="1"/>
</dbReference>
<comment type="caution">
    <text evidence="6">The sequence shown here is derived from an EMBL/GenBank/DDBJ whole genome shotgun (WGS) entry which is preliminary data.</text>
</comment>
<dbReference type="AlphaFoldDB" id="A0A090QWC5"/>
<reference evidence="6 7" key="1">
    <citation type="journal article" date="2014" name="Genome Announc.">
        <title>Draft Genome Sequences of Two Vibrionaceae Species, Vibrio ponticus C121 and Photobacterium aphoticum C119, Isolated as Coral Reef Microbiota.</title>
        <authorList>
            <person name="Al-saari N."/>
            <person name="Meirelles P.M."/>
            <person name="Mino S."/>
            <person name="Suda W."/>
            <person name="Oshima K."/>
            <person name="Hattori M."/>
            <person name="Ohkuma M."/>
            <person name="Thompson F.L."/>
            <person name="Gomez-Gil B."/>
            <person name="Sawabe T."/>
            <person name="Sawabe T."/>
        </authorList>
    </citation>
    <scope>NUCLEOTIDE SEQUENCE [LARGE SCALE GENOMIC DNA]</scope>
    <source>
        <strain evidence="6 7">JCM 19237</strain>
    </source>
</reference>